<dbReference type="InterPro" id="IPR012338">
    <property type="entry name" value="Beta-lactam/transpept-like"/>
</dbReference>
<dbReference type="Gene3D" id="3.40.710.10">
    <property type="entry name" value="DD-peptidase/beta-lactamase superfamily"/>
    <property type="match status" value="1"/>
</dbReference>
<evidence type="ECO:0000313" key="2">
    <source>
        <dbReference type="Proteomes" id="UP000030686"/>
    </source>
</evidence>
<dbReference type="OrthoDB" id="5946976at2759"/>
<dbReference type="Proteomes" id="UP000030686">
    <property type="component" value="Unassembled WGS sequence"/>
</dbReference>
<organism evidence="1 2">
    <name type="scientific">Penicillium roqueforti (strain FM164)</name>
    <dbReference type="NCBI Taxonomy" id="1365484"/>
    <lineage>
        <taxon>Eukaryota</taxon>
        <taxon>Fungi</taxon>
        <taxon>Dikarya</taxon>
        <taxon>Ascomycota</taxon>
        <taxon>Pezizomycotina</taxon>
        <taxon>Eurotiomycetes</taxon>
        <taxon>Eurotiomycetidae</taxon>
        <taxon>Eurotiales</taxon>
        <taxon>Aspergillaceae</taxon>
        <taxon>Penicillium</taxon>
    </lineage>
</organism>
<sequence>MVLYLNIRFGLGVALPEVITFIPEGNICFWRGLGGSMMVMDLDRRMTIGYAMNKMGPGAMGNANAKAYIDAIYEIMADKKRSVSL</sequence>
<name>W6Q484_PENRF</name>
<dbReference type="SUPFAM" id="SSF56601">
    <property type="entry name" value="beta-lactamase/transpeptidase-like"/>
    <property type="match status" value="1"/>
</dbReference>
<dbReference type="PANTHER" id="PTHR43319">
    <property type="entry name" value="BETA-LACTAMASE-RELATED"/>
    <property type="match status" value="1"/>
</dbReference>
<dbReference type="PANTHER" id="PTHR43319:SF3">
    <property type="entry name" value="BETA-LACTAMASE-RELATED DOMAIN-CONTAINING PROTEIN"/>
    <property type="match status" value="1"/>
</dbReference>
<proteinExistence type="predicted"/>
<reference evidence="1" key="1">
    <citation type="journal article" date="2014" name="Nat. Commun.">
        <title>Multiple recent horizontal transfers of a large genomic region in cheese making fungi.</title>
        <authorList>
            <person name="Cheeseman K."/>
            <person name="Ropars J."/>
            <person name="Renault P."/>
            <person name="Dupont J."/>
            <person name="Gouzy J."/>
            <person name="Branca A."/>
            <person name="Abraham A.L."/>
            <person name="Ceppi M."/>
            <person name="Conseiller E."/>
            <person name="Debuchy R."/>
            <person name="Malagnac F."/>
            <person name="Goarin A."/>
            <person name="Silar P."/>
            <person name="Lacoste S."/>
            <person name="Sallet E."/>
            <person name="Bensimon A."/>
            <person name="Giraud T."/>
            <person name="Brygoo Y."/>
        </authorList>
    </citation>
    <scope>NUCLEOTIDE SEQUENCE [LARGE SCALE GENOMIC DNA]</scope>
    <source>
        <strain evidence="1">FM164</strain>
    </source>
</reference>
<evidence type="ECO:0000313" key="1">
    <source>
        <dbReference type="EMBL" id="CDM28969.1"/>
    </source>
</evidence>
<dbReference type="STRING" id="1365484.W6Q484"/>
<accession>W6Q484</accession>
<protein>
    <submittedName>
        <fullName evidence="1">Beta-lactamase/transpeptidase-like</fullName>
    </submittedName>
</protein>
<dbReference type="InterPro" id="IPR052907">
    <property type="entry name" value="Beta-lactamase/esterase"/>
</dbReference>
<gene>
    <name evidence="1" type="ORF">PROQFM164_S01g002780</name>
</gene>
<keyword evidence="2" id="KW-1185">Reference proteome</keyword>
<dbReference type="AlphaFoldDB" id="W6Q484"/>
<dbReference type="EMBL" id="HG792015">
    <property type="protein sequence ID" value="CDM28969.1"/>
    <property type="molecule type" value="Genomic_DNA"/>
</dbReference>